<evidence type="ECO:0000256" key="1">
    <source>
        <dbReference type="ARBA" id="ARBA00004370"/>
    </source>
</evidence>
<name>A0A553K328_9ACTN</name>
<sequence length="587" mass="61681">MVVMALVVTVCIGRAFQLQAFDSEAMAAQAAEKMQSTRELPATRGSITDRDGVVLAATEPAMLISVDPDMVMTNGADKRYPMSERKQEEAAAAPQAVAEILAKHLGGRPSTYLDTLTEEDSRYEIIAKKVPAATWIEIQKDMKAGFDGEGRRPWWGLFATSDPIRTYPQRALAGNVVGFVNGEGVGSAGLEAVLDDQLDGEPGQEVYDASTYGRIPLGENVMTPAVDGVDFELTLDTDLQWFAEQALADGVKKSGAATGMAVVMNAKSGELLALANSPSYNPANPGAVEDPGDLSNRAVSNAYEPGSVQKVLTMAALADAGLVTPDTKVQVESRIASGGGYVRDSFSHGTLQLTARGIIAQSSNIGTIELARLMDKGDLSSYLADFGLGQAPGSGLPAETAGALPGADMADYTRDQISFGQGLSVSAVQMAAAVSAVVNGGTYHQPTILKSATAADGTALELPTPGSRRVISEEASDMVVNMMEAVITQVGKDREIPGYRTAGKSGTAQRFDPDCKCYNGYTASFVGVAPAEDPQLVVYVVLDQPRNGNSGSSLALPVVNNILQMALPRYNVLPSTTPAPEEPLTYE</sequence>
<feature type="domain" description="Penicillin-binding protein dimerisation" evidence="6">
    <location>
        <begin position="40"/>
        <end position="215"/>
    </location>
</feature>
<gene>
    <name evidence="7" type="ORF">FOJ82_07195</name>
</gene>
<dbReference type="SUPFAM" id="SSF56519">
    <property type="entry name" value="Penicillin binding protein dimerisation domain"/>
    <property type="match status" value="1"/>
</dbReference>
<protein>
    <submittedName>
        <fullName evidence="7">Penicillin-binding protein 2</fullName>
    </submittedName>
</protein>
<comment type="subcellular location">
    <subcellularLocation>
        <location evidence="1">Membrane</location>
    </subcellularLocation>
</comment>
<keyword evidence="3" id="KW-0472">Membrane</keyword>
<dbReference type="Proteomes" id="UP000317638">
    <property type="component" value="Unassembled WGS sequence"/>
</dbReference>
<dbReference type="Gene3D" id="3.90.1310.10">
    <property type="entry name" value="Penicillin-binding protein 2a (Domain 2)"/>
    <property type="match status" value="1"/>
</dbReference>
<dbReference type="AlphaFoldDB" id="A0A553K328"/>
<comment type="similarity">
    <text evidence="2">Belongs to the transpeptidase family.</text>
</comment>
<dbReference type="Gene3D" id="3.40.710.10">
    <property type="entry name" value="DD-peptidase/beta-lactamase superfamily"/>
    <property type="match status" value="1"/>
</dbReference>
<dbReference type="Gene3D" id="3.30.450.330">
    <property type="match status" value="1"/>
</dbReference>
<dbReference type="InterPro" id="IPR001460">
    <property type="entry name" value="PCN-bd_Tpept"/>
</dbReference>
<comment type="caution">
    <text evidence="7">The sequence shown here is derived from an EMBL/GenBank/DDBJ whole genome shotgun (WGS) entry which is preliminary data.</text>
</comment>
<dbReference type="SUPFAM" id="SSF56601">
    <property type="entry name" value="beta-lactamase/transpeptidase-like"/>
    <property type="match status" value="1"/>
</dbReference>
<dbReference type="InterPro" id="IPR036138">
    <property type="entry name" value="PBP_dimer_sf"/>
</dbReference>
<reference evidence="7 8" key="1">
    <citation type="submission" date="2019-07" db="EMBL/GenBank/DDBJ databases">
        <authorList>
            <person name="Zhou L.-Y."/>
        </authorList>
    </citation>
    <scope>NUCLEOTIDE SEQUENCE [LARGE SCALE GENOMIC DNA]</scope>
    <source>
        <strain evidence="7 8">YIM 101269</strain>
    </source>
</reference>
<dbReference type="InterPro" id="IPR012338">
    <property type="entry name" value="Beta-lactam/transpept-like"/>
</dbReference>
<dbReference type="InterPro" id="IPR005311">
    <property type="entry name" value="PBP_dimer"/>
</dbReference>
<feature type="chain" id="PRO_5038778238" evidence="4">
    <location>
        <begin position="21"/>
        <end position="587"/>
    </location>
</feature>
<dbReference type="RefSeq" id="WP_143937997.1">
    <property type="nucleotide sequence ID" value="NZ_VKKG01000002.1"/>
</dbReference>
<dbReference type="PANTHER" id="PTHR30627:SF1">
    <property type="entry name" value="PEPTIDOGLYCAN D,D-TRANSPEPTIDASE FTSI"/>
    <property type="match status" value="1"/>
</dbReference>
<feature type="domain" description="Penicillin-binding protein transpeptidase" evidence="5">
    <location>
        <begin position="259"/>
        <end position="564"/>
    </location>
</feature>
<evidence type="ECO:0000256" key="4">
    <source>
        <dbReference type="SAM" id="SignalP"/>
    </source>
</evidence>
<dbReference type="GO" id="GO:0071555">
    <property type="term" value="P:cell wall organization"/>
    <property type="evidence" value="ECO:0007669"/>
    <property type="project" value="TreeGrafter"/>
</dbReference>
<organism evidence="7 8">
    <name type="scientific">Tessaracoccus rhinocerotis</name>
    <dbReference type="NCBI Taxonomy" id="1689449"/>
    <lineage>
        <taxon>Bacteria</taxon>
        <taxon>Bacillati</taxon>
        <taxon>Actinomycetota</taxon>
        <taxon>Actinomycetes</taxon>
        <taxon>Propionibacteriales</taxon>
        <taxon>Propionibacteriaceae</taxon>
        <taxon>Tessaracoccus</taxon>
    </lineage>
</organism>
<dbReference type="GO" id="GO:0005886">
    <property type="term" value="C:plasma membrane"/>
    <property type="evidence" value="ECO:0007669"/>
    <property type="project" value="TreeGrafter"/>
</dbReference>
<accession>A0A553K328</accession>
<keyword evidence="4" id="KW-0732">Signal</keyword>
<dbReference type="OrthoDB" id="9789078at2"/>
<evidence type="ECO:0000259" key="6">
    <source>
        <dbReference type="Pfam" id="PF03717"/>
    </source>
</evidence>
<dbReference type="PANTHER" id="PTHR30627">
    <property type="entry name" value="PEPTIDOGLYCAN D,D-TRANSPEPTIDASE"/>
    <property type="match status" value="1"/>
</dbReference>
<dbReference type="Pfam" id="PF03717">
    <property type="entry name" value="PBP_dimer"/>
    <property type="match status" value="1"/>
</dbReference>
<proteinExistence type="inferred from homology"/>
<dbReference type="InterPro" id="IPR050515">
    <property type="entry name" value="Beta-lactam/transpept"/>
</dbReference>
<keyword evidence="8" id="KW-1185">Reference proteome</keyword>
<evidence type="ECO:0000313" key="8">
    <source>
        <dbReference type="Proteomes" id="UP000317638"/>
    </source>
</evidence>
<evidence type="ECO:0000259" key="5">
    <source>
        <dbReference type="Pfam" id="PF00905"/>
    </source>
</evidence>
<feature type="signal peptide" evidence="4">
    <location>
        <begin position="1"/>
        <end position="20"/>
    </location>
</feature>
<evidence type="ECO:0000313" key="7">
    <source>
        <dbReference type="EMBL" id="TRY19104.1"/>
    </source>
</evidence>
<dbReference type="EMBL" id="VKKG01000002">
    <property type="protein sequence ID" value="TRY19104.1"/>
    <property type="molecule type" value="Genomic_DNA"/>
</dbReference>
<evidence type="ECO:0000256" key="3">
    <source>
        <dbReference type="ARBA" id="ARBA00023136"/>
    </source>
</evidence>
<evidence type="ECO:0000256" key="2">
    <source>
        <dbReference type="ARBA" id="ARBA00007171"/>
    </source>
</evidence>
<dbReference type="GO" id="GO:0008658">
    <property type="term" value="F:penicillin binding"/>
    <property type="evidence" value="ECO:0007669"/>
    <property type="project" value="InterPro"/>
</dbReference>
<dbReference type="Pfam" id="PF00905">
    <property type="entry name" value="Transpeptidase"/>
    <property type="match status" value="1"/>
</dbReference>